<dbReference type="SMART" id="SM01086">
    <property type="entry name" value="ClpB_D2-small"/>
    <property type="match status" value="1"/>
</dbReference>
<dbReference type="Pfam" id="PF07724">
    <property type="entry name" value="AAA_2"/>
    <property type="match status" value="1"/>
</dbReference>
<dbReference type="EMBL" id="FOUU01000007">
    <property type="protein sequence ID" value="SFM94300.1"/>
    <property type="molecule type" value="Genomic_DNA"/>
</dbReference>
<dbReference type="STRING" id="39841.SAMN05660836_02058"/>
<keyword evidence="3" id="KW-0143">Chaperone</keyword>
<dbReference type="Gene3D" id="1.10.8.60">
    <property type="match status" value="1"/>
</dbReference>
<dbReference type="GO" id="GO:0005524">
    <property type="term" value="F:ATP binding"/>
    <property type="evidence" value="ECO:0007669"/>
    <property type="project" value="UniProtKB-KW"/>
</dbReference>
<feature type="domain" description="Clp ATPase C-terminal" evidence="5">
    <location>
        <begin position="324"/>
        <end position="418"/>
    </location>
</feature>
<dbReference type="InterPro" id="IPR019489">
    <property type="entry name" value="Clp_ATPase_C"/>
</dbReference>
<dbReference type="AlphaFoldDB" id="A0A1I4UZW9"/>
<keyword evidence="1" id="KW-0547">Nucleotide-binding</keyword>
<dbReference type="SUPFAM" id="SSF52540">
    <property type="entry name" value="P-loop containing nucleoside triphosphate hydrolases"/>
    <property type="match status" value="1"/>
</dbReference>
<evidence type="ECO:0000313" key="7">
    <source>
        <dbReference type="Proteomes" id="UP000199611"/>
    </source>
</evidence>
<dbReference type="InterPro" id="IPR003959">
    <property type="entry name" value="ATPase_AAA_core"/>
</dbReference>
<gene>
    <name evidence="6" type="ORF">SAMN05660836_02058</name>
</gene>
<evidence type="ECO:0000256" key="2">
    <source>
        <dbReference type="ARBA" id="ARBA00022840"/>
    </source>
</evidence>
<dbReference type="InterPro" id="IPR003593">
    <property type="entry name" value="AAA+_ATPase"/>
</dbReference>
<name>A0A1I4UZW9_9BACT</name>
<keyword evidence="7" id="KW-1185">Reference proteome</keyword>
<feature type="domain" description="AAA+ ATPase" evidence="4">
    <location>
        <begin position="113"/>
        <end position="226"/>
    </location>
</feature>
<dbReference type="SMART" id="SM00382">
    <property type="entry name" value="AAA"/>
    <property type="match status" value="1"/>
</dbReference>
<dbReference type="OrthoDB" id="9804062at2"/>
<keyword evidence="2 6" id="KW-0067">ATP-binding</keyword>
<evidence type="ECO:0000259" key="5">
    <source>
        <dbReference type="SMART" id="SM01086"/>
    </source>
</evidence>
<sequence>MIKAASRFPDPDELERELNEYLKKKYGVRIKVMSPMQMTFRSESEASGKKSSGLNQVRFDLRPEELESYLNQYVIKQDRAKAVLATKICTHYNRIRLQRERERFGKVQPVGRIKNNILLIGPTGVGKTYLVKLIAEKLNVPFVKGDATKFSETGYVGGDVEDLVRDLVSAADDDIELAEHGIIYIDEIDKIASSKGLIGPDVSRTGVQRALLKPLEETEVDLRVPHDPIAQLQAIEQFRRTGKREKRVVNTRNILFVMSGAFPELSDIIKKRIRKQGVGFGAEIYSKDEDTHFLHYVTADDLVEYGFEREFIGRVPVIAVLDPLSEEDLYEILKNPNNPIILGKKEDFRCYGIDIVFEDEALRAIARMAYREKTGARALTSVVEKVLLPFEKTLPSTAIRRFVVTLEVVENPERELARLLADPENPEYRNRYEAALEQERIVVLQRSDSVITQFKNKYPLIFNRDRIALVVDFHMRSGVPIDKVFEEVVLLYNQIRIFESDFYEKHGFKITFEEDAVNEIIVRALECDTTAAVICREISRDFDYAFKLISDRCGQMHFVLGRDAVIRPVEYMDELVRKTYERYPLDSEDHRYRRGS</sequence>
<evidence type="ECO:0000256" key="3">
    <source>
        <dbReference type="ARBA" id="ARBA00023186"/>
    </source>
</evidence>
<dbReference type="InterPro" id="IPR027417">
    <property type="entry name" value="P-loop_NTPase"/>
</dbReference>
<dbReference type="Gene3D" id="3.40.50.300">
    <property type="entry name" value="P-loop containing nucleotide triphosphate hydrolases"/>
    <property type="match status" value="1"/>
</dbReference>
<organism evidence="6 7">
    <name type="scientific">Thermodesulforhabdus norvegica</name>
    <dbReference type="NCBI Taxonomy" id="39841"/>
    <lineage>
        <taxon>Bacteria</taxon>
        <taxon>Pseudomonadati</taxon>
        <taxon>Thermodesulfobacteriota</taxon>
        <taxon>Syntrophobacteria</taxon>
        <taxon>Syntrophobacterales</taxon>
        <taxon>Thermodesulforhabdaceae</taxon>
        <taxon>Thermodesulforhabdus</taxon>
    </lineage>
</organism>
<evidence type="ECO:0000313" key="6">
    <source>
        <dbReference type="EMBL" id="SFM94300.1"/>
    </source>
</evidence>
<proteinExistence type="predicted"/>
<reference evidence="6 7" key="1">
    <citation type="submission" date="2016-10" db="EMBL/GenBank/DDBJ databases">
        <authorList>
            <person name="de Groot N.N."/>
        </authorList>
    </citation>
    <scope>NUCLEOTIDE SEQUENCE [LARGE SCALE GENOMIC DNA]</scope>
    <source>
        <strain evidence="6 7">DSM 9990</strain>
    </source>
</reference>
<dbReference type="PANTHER" id="PTHR48102">
    <property type="entry name" value="ATP-DEPENDENT CLP PROTEASE ATP-BINDING SUBUNIT CLPX-LIKE, MITOCHONDRIAL-RELATED"/>
    <property type="match status" value="1"/>
</dbReference>
<dbReference type="PANTHER" id="PTHR48102:SF7">
    <property type="entry name" value="ATP-DEPENDENT CLP PROTEASE ATP-BINDING SUBUNIT CLPX-LIKE, MITOCHONDRIAL"/>
    <property type="match status" value="1"/>
</dbReference>
<evidence type="ECO:0000256" key="1">
    <source>
        <dbReference type="ARBA" id="ARBA00022741"/>
    </source>
</evidence>
<accession>A0A1I4UZW9</accession>
<dbReference type="GO" id="GO:0051603">
    <property type="term" value="P:proteolysis involved in protein catabolic process"/>
    <property type="evidence" value="ECO:0007669"/>
    <property type="project" value="TreeGrafter"/>
</dbReference>
<dbReference type="Proteomes" id="UP000199611">
    <property type="component" value="Unassembled WGS sequence"/>
</dbReference>
<evidence type="ECO:0000259" key="4">
    <source>
        <dbReference type="SMART" id="SM00382"/>
    </source>
</evidence>
<dbReference type="RefSeq" id="WP_093395556.1">
    <property type="nucleotide sequence ID" value="NZ_FOUU01000007.1"/>
</dbReference>
<dbReference type="GO" id="GO:0016887">
    <property type="term" value="F:ATP hydrolysis activity"/>
    <property type="evidence" value="ECO:0007669"/>
    <property type="project" value="InterPro"/>
</dbReference>
<dbReference type="Pfam" id="PF10431">
    <property type="entry name" value="ClpB_D2-small"/>
    <property type="match status" value="1"/>
</dbReference>
<dbReference type="InterPro" id="IPR050052">
    <property type="entry name" value="ATP-dep_Clp_protease_ClpX"/>
</dbReference>
<protein>
    <submittedName>
        <fullName evidence="6">Endopeptidase Clp ATP-binding regulatory subunit (ClpX)</fullName>
    </submittedName>
</protein>